<evidence type="ECO:0000256" key="3">
    <source>
        <dbReference type="SAM" id="Phobius"/>
    </source>
</evidence>
<dbReference type="InterPro" id="IPR040285">
    <property type="entry name" value="ProX/PRXD1"/>
</dbReference>
<dbReference type="Pfam" id="PF04073">
    <property type="entry name" value="tRNA_edit"/>
    <property type="match status" value="1"/>
</dbReference>
<feature type="compositionally biased region" description="Polar residues" evidence="2">
    <location>
        <begin position="285"/>
        <end position="311"/>
    </location>
</feature>
<gene>
    <name evidence="5" type="ORF">AYBTSS11_LOCUS23860</name>
</gene>
<protein>
    <recommendedName>
        <fullName evidence="4">YbaK/aminoacyl-tRNA synthetase-associated domain-containing protein</fullName>
    </recommendedName>
</protein>
<name>A0AA86SVW6_9FABA</name>
<dbReference type="Gene3D" id="3.90.960.10">
    <property type="entry name" value="YbaK/aminoacyl-tRNA synthetase-associated domain"/>
    <property type="match status" value="1"/>
</dbReference>
<evidence type="ECO:0000256" key="2">
    <source>
        <dbReference type="SAM" id="MobiDB-lite"/>
    </source>
</evidence>
<reference evidence="5" key="1">
    <citation type="submission" date="2023-10" db="EMBL/GenBank/DDBJ databases">
        <authorList>
            <person name="Domelevo Entfellner J.-B."/>
        </authorList>
    </citation>
    <scope>NUCLEOTIDE SEQUENCE</scope>
</reference>
<dbReference type="PANTHER" id="PTHR31423:SF3">
    <property type="entry name" value="PROLYL-TRNA SYNTHETASE ASSOCIATED DOMAIN-CONTAINING PROTEIN 1-RELATED"/>
    <property type="match status" value="1"/>
</dbReference>
<evidence type="ECO:0000313" key="6">
    <source>
        <dbReference type="Proteomes" id="UP001189624"/>
    </source>
</evidence>
<comment type="similarity">
    <text evidence="1">Belongs to the PRORSD1 family.</text>
</comment>
<evidence type="ECO:0000259" key="4">
    <source>
        <dbReference type="Pfam" id="PF04073"/>
    </source>
</evidence>
<evidence type="ECO:0000313" key="5">
    <source>
        <dbReference type="EMBL" id="CAJ1971854.1"/>
    </source>
</evidence>
<keyword evidence="6" id="KW-1185">Reference proteome</keyword>
<accession>A0AA86SVW6</accession>
<sequence>MTCPLMKWGRAWDPILTCSFYIVSGLRSQQGALHGCFLPMEMYRKKLFAFGLTCKRHLGHDYCVVTKKLKLLFMGFHVGSLIFHIIMIVAKNNIPRKRKARSNTRHGFNDPALGVTNLEILPSANTSSILYKVMGVTKGKLLERLKELQVNFSLYKHPVILTVEEGDRKQRFYLVSALKNTKVNIKVLSQRLSLGKGGLRMAPSEALSVQVPLGCVTPFAVVNESARYVYIIISPILYMLAAINSNDLDTFLKPIGRDPSYVDFEASPLVGKDYPPDLAALVPSGSINLPDQPAKQPSSQVPTDTNHGSGDNESKMISVKAVKSYVNGKNTTVKPVKKAQSSGNFADVELFVEETLHKTSRLLIAQIKENTTIKQHGENLGAVMGDNLRKGLISDLANLASTFKNTAYAEGFHTGSHYQPRCL</sequence>
<dbReference type="InterPro" id="IPR036754">
    <property type="entry name" value="YbaK/aa-tRNA-synt-asso_dom_sf"/>
</dbReference>
<dbReference type="AlphaFoldDB" id="A0AA86SVW6"/>
<dbReference type="PANTHER" id="PTHR31423">
    <property type="entry name" value="YBAK DOMAIN-CONTAINING PROTEIN"/>
    <property type="match status" value="1"/>
</dbReference>
<keyword evidence="3" id="KW-1133">Transmembrane helix</keyword>
<keyword evidence="3" id="KW-0472">Membrane</keyword>
<dbReference type="GO" id="GO:0002161">
    <property type="term" value="F:aminoacyl-tRNA deacylase activity"/>
    <property type="evidence" value="ECO:0007669"/>
    <property type="project" value="InterPro"/>
</dbReference>
<dbReference type="SUPFAM" id="SSF55826">
    <property type="entry name" value="YbaK/ProRS associated domain"/>
    <property type="match status" value="1"/>
</dbReference>
<keyword evidence="3" id="KW-0812">Transmembrane</keyword>
<proteinExistence type="inferred from homology"/>
<dbReference type="InterPro" id="IPR007214">
    <property type="entry name" value="YbaK/aa-tRNA-synth-assoc-dom"/>
</dbReference>
<dbReference type="Proteomes" id="UP001189624">
    <property type="component" value="Chromosome 8"/>
</dbReference>
<feature type="region of interest" description="Disordered" evidence="2">
    <location>
        <begin position="285"/>
        <end position="314"/>
    </location>
</feature>
<feature type="transmembrane region" description="Helical" evidence="3">
    <location>
        <begin position="71"/>
        <end position="90"/>
    </location>
</feature>
<feature type="domain" description="YbaK/aminoacyl-tRNA synthetase-associated" evidence="4">
    <location>
        <begin position="167"/>
        <end position="222"/>
    </location>
</feature>
<dbReference type="EMBL" id="OY731405">
    <property type="protein sequence ID" value="CAJ1971854.1"/>
    <property type="molecule type" value="Genomic_DNA"/>
</dbReference>
<evidence type="ECO:0000256" key="1">
    <source>
        <dbReference type="ARBA" id="ARBA00010201"/>
    </source>
</evidence>
<dbReference type="Gramene" id="rna-AYBTSS11_LOCUS23860">
    <property type="protein sequence ID" value="CAJ1971854.1"/>
    <property type="gene ID" value="gene-AYBTSS11_LOCUS23860"/>
</dbReference>
<organism evidence="5 6">
    <name type="scientific">Sphenostylis stenocarpa</name>
    <dbReference type="NCBI Taxonomy" id="92480"/>
    <lineage>
        <taxon>Eukaryota</taxon>
        <taxon>Viridiplantae</taxon>
        <taxon>Streptophyta</taxon>
        <taxon>Embryophyta</taxon>
        <taxon>Tracheophyta</taxon>
        <taxon>Spermatophyta</taxon>
        <taxon>Magnoliopsida</taxon>
        <taxon>eudicotyledons</taxon>
        <taxon>Gunneridae</taxon>
        <taxon>Pentapetalae</taxon>
        <taxon>rosids</taxon>
        <taxon>fabids</taxon>
        <taxon>Fabales</taxon>
        <taxon>Fabaceae</taxon>
        <taxon>Papilionoideae</taxon>
        <taxon>50 kb inversion clade</taxon>
        <taxon>NPAAA clade</taxon>
        <taxon>indigoferoid/millettioid clade</taxon>
        <taxon>Phaseoleae</taxon>
        <taxon>Sphenostylis</taxon>
    </lineage>
</organism>